<name>A0A914ULT8_9BILA</name>
<dbReference type="PANTHER" id="PTHR24284:SF1">
    <property type="entry name" value="CYTOCHROME P450 FAMILY"/>
    <property type="match status" value="1"/>
</dbReference>
<dbReference type="GO" id="GO:0005506">
    <property type="term" value="F:iron ion binding"/>
    <property type="evidence" value="ECO:0007669"/>
    <property type="project" value="InterPro"/>
</dbReference>
<dbReference type="PROSITE" id="PS00086">
    <property type="entry name" value="CYTOCHROME_P450"/>
    <property type="match status" value="1"/>
</dbReference>
<dbReference type="PRINTS" id="PR00385">
    <property type="entry name" value="P450"/>
</dbReference>
<dbReference type="Proteomes" id="UP000887566">
    <property type="component" value="Unplaced"/>
</dbReference>
<dbReference type="GO" id="GO:0004497">
    <property type="term" value="F:monooxygenase activity"/>
    <property type="evidence" value="ECO:0007669"/>
    <property type="project" value="UniProtKB-KW"/>
</dbReference>
<dbReference type="GO" id="GO:0020037">
    <property type="term" value="F:heme binding"/>
    <property type="evidence" value="ECO:0007669"/>
    <property type="project" value="InterPro"/>
</dbReference>
<evidence type="ECO:0000256" key="2">
    <source>
        <dbReference type="ARBA" id="ARBA00023033"/>
    </source>
</evidence>
<organism evidence="6 7">
    <name type="scientific">Plectus sambesii</name>
    <dbReference type="NCBI Taxonomy" id="2011161"/>
    <lineage>
        <taxon>Eukaryota</taxon>
        <taxon>Metazoa</taxon>
        <taxon>Ecdysozoa</taxon>
        <taxon>Nematoda</taxon>
        <taxon>Chromadorea</taxon>
        <taxon>Plectida</taxon>
        <taxon>Plectina</taxon>
        <taxon>Plectoidea</taxon>
        <taxon>Plectidae</taxon>
        <taxon>Plectus</taxon>
    </lineage>
</organism>
<reference evidence="7" key="1">
    <citation type="submission" date="2022-11" db="UniProtKB">
        <authorList>
            <consortium name="WormBaseParasite"/>
        </authorList>
    </citation>
    <scope>IDENTIFICATION</scope>
</reference>
<dbReference type="GO" id="GO:0016705">
    <property type="term" value="F:oxidoreductase activity, acting on paired donors, with incorporation or reduction of molecular oxygen"/>
    <property type="evidence" value="ECO:0007669"/>
    <property type="project" value="InterPro"/>
</dbReference>
<dbReference type="Pfam" id="PF00067">
    <property type="entry name" value="p450"/>
    <property type="match status" value="1"/>
</dbReference>
<evidence type="ECO:0000256" key="4">
    <source>
        <dbReference type="RuleBase" id="RU000461"/>
    </source>
</evidence>
<keyword evidence="2 4" id="KW-0503">Monooxygenase</keyword>
<feature type="signal peptide" evidence="5">
    <location>
        <begin position="1"/>
        <end position="23"/>
    </location>
</feature>
<evidence type="ECO:0000256" key="5">
    <source>
        <dbReference type="SAM" id="SignalP"/>
    </source>
</evidence>
<sequence>METTTVTLRWAVVLLVAHPSVQTRMQKEIDAVIGRDRPPTMLDKLSMPYTSAVLMEVQRKANVISFNTPHRTLQETSIAAILSQLTTVLDDPKVFTQPTCFNPDRFLDDDGKSFRRAQVASLVPFGIGKRQCVGESIARMCLFLVVTSLLQRYSLLVPDNGEPPDLTPTYG</sequence>
<protein>
    <submittedName>
        <fullName evidence="7">Uncharacterized protein</fullName>
    </submittedName>
</protein>
<dbReference type="PRINTS" id="PR00463">
    <property type="entry name" value="EP450I"/>
</dbReference>
<dbReference type="SUPFAM" id="SSF48264">
    <property type="entry name" value="Cytochrome P450"/>
    <property type="match status" value="1"/>
</dbReference>
<proteinExistence type="inferred from homology"/>
<dbReference type="InterPro" id="IPR002401">
    <property type="entry name" value="Cyt_P450_E_grp-I"/>
</dbReference>
<accession>A0A914ULT8</accession>
<evidence type="ECO:0000313" key="7">
    <source>
        <dbReference type="WBParaSite" id="PSAMB.scaffold10926size3741.g33730.t1"/>
    </source>
</evidence>
<dbReference type="WBParaSite" id="PSAMB.scaffold10926size3741.g33730.t1">
    <property type="protein sequence ID" value="PSAMB.scaffold10926size3741.g33730.t1"/>
    <property type="gene ID" value="PSAMB.scaffold10926size3741.g33730"/>
</dbReference>
<dbReference type="InterPro" id="IPR036396">
    <property type="entry name" value="Cyt_P450_sf"/>
</dbReference>
<keyword evidence="3 4" id="KW-0349">Heme</keyword>
<dbReference type="InterPro" id="IPR001128">
    <property type="entry name" value="Cyt_P450"/>
</dbReference>
<dbReference type="AlphaFoldDB" id="A0A914ULT8"/>
<dbReference type="Gene3D" id="1.10.630.10">
    <property type="entry name" value="Cytochrome P450"/>
    <property type="match status" value="1"/>
</dbReference>
<feature type="chain" id="PRO_5037138151" evidence="5">
    <location>
        <begin position="24"/>
        <end position="171"/>
    </location>
</feature>
<evidence type="ECO:0000256" key="3">
    <source>
        <dbReference type="PIRSR" id="PIRSR602401-1"/>
    </source>
</evidence>
<keyword evidence="4" id="KW-0560">Oxidoreductase</keyword>
<keyword evidence="5" id="KW-0732">Signal</keyword>
<keyword evidence="3 4" id="KW-0408">Iron</keyword>
<dbReference type="InterPro" id="IPR017972">
    <property type="entry name" value="Cyt_P450_CS"/>
</dbReference>
<comment type="similarity">
    <text evidence="1 4">Belongs to the cytochrome P450 family.</text>
</comment>
<evidence type="ECO:0000256" key="1">
    <source>
        <dbReference type="ARBA" id="ARBA00010617"/>
    </source>
</evidence>
<comment type="cofactor">
    <cofactor evidence="3">
        <name>heme</name>
        <dbReference type="ChEBI" id="CHEBI:30413"/>
    </cofactor>
</comment>
<feature type="binding site" description="axial binding residue" evidence="3">
    <location>
        <position position="132"/>
    </location>
    <ligand>
        <name>heme</name>
        <dbReference type="ChEBI" id="CHEBI:30413"/>
    </ligand>
    <ligandPart>
        <name>Fe</name>
        <dbReference type="ChEBI" id="CHEBI:18248"/>
    </ligandPart>
</feature>
<evidence type="ECO:0000313" key="6">
    <source>
        <dbReference type="Proteomes" id="UP000887566"/>
    </source>
</evidence>
<dbReference type="PANTHER" id="PTHR24284">
    <property type="entry name" value="CYTOCHROME P450 FAMILY"/>
    <property type="match status" value="1"/>
</dbReference>
<keyword evidence="6" id="KW-1185">Reference proteome</keyword>
<keyword evidence="3 4" id="KW-0479">Metal-binding</keyword>